<comment type="similarity">
    <text evidence="1">Belongs to the nitroreductase family.</text>
</comment>
<dbReference type="RefSeq" id="WP_258385393.1">
    <property type="nucleotide sequence ID" value="NZ_CP091430.1"/>
</dbReference>
<name>A0ABY5S5X1_9BACL</name>
<accession>A0ABY5S5X1</accession>
<dbReference type="InterPro" id="IPR029479">
    <property type="entry name" value="Nitroreductase"/>
</dbReference>
<reference evidence="4" key="1">
    <citation type="submission" date="2022-01" db="EMBL/GenBank/DDBJ databases">
        <title>Paenibacillus spongiae sp. nov., isolated from marine sponge.</title>
        <authorList>
            <person name="Li Z."/>
            <person name="Zhang M."/>
        </authorList>
    </citation>
    <scope>NUCLEOTIDE SEQUENCE</scope>
    <source>
        <strain evidence="4">PHS-Z3</strain>
    </source>
</reference>
<feature type="domain" description="Nitroreductase" evidence="3">
    <location>
        <begin position="16"/>
        <end position="192"/>
    </location>
</feature>
<keyword evidence="2" id="KW-0560">Oxidoreductase</keyword>
<dbReference type="Pfam" id="PF00881">
    <property type="entry name" value="Nitroreductase"/>
    <property type="match status" value="1"/>
</dbReference>
<keyword evidence="5" id="KW-1185">Reference proteome</keyword>
<gene>
    <name evidence="4" type="ORF">L1F29_28380</name>
</gene>
<proteinExistence type="inferred from homology"/>
<dbReference type="PANTHER" id="PTHR43673">
    <property type="entry name" value="NAD(P)H NITROREDUCTASE YDGI-RELATED"/>
    <property type="match status" value="1"/>
</dbReference>
<evidence type="ECO:0000313" key="4">
    <source>
        <dbReference type="EMBL" id="UVI29304.1"/>
    </source>
</evidence>
<dbReference type="CDD" id="cd02137">
    <property type="entry name" value="MhqN-like"/>
    <property type="match status" value="1"/>
</dbReference>
<dbReference type="Proteomes" id="UP001057877">
    <property type="component" value="Chromosome"/>
</dbReference>
<sequence>MTVQVQDVQDFMKVVEGRRSVRSYEPADISKEVLKEILETATLAPSSSNMQPWRFLVAHDKESKSKLESAVLDFNKQRVAEASVGIVVLGDLKGYEKAEDIYSQAVKAGYMTEEFKAQFVQNSLNLYGSLPQDKLKEIALVDGGLVSMQLMLAARAKGYDTLPMGGYDPVKLKELFGISDQYVPVMVIALGKAAQEGRPTTRLPIDKVTFWNSMA</sequence>
<evidence type="ECO:0000313" key="5">
    <source>
        <dbReference type="Proteomes" id="UP001057877"/>
    </source>
</evidence>
<dbReference type="Gene3D" id="3.40.109.10">
    <property type="entry name" value="NADH Oxidase"/>
    <property type="match status" value="1"/>
</dbReference>
<dbReference type="SUPFAM" id="SSF55469">
    <property type="entry name" value="FMN-dependent nitroreductase-like"/>
    <property type="match status" value="1"/>
</dbReference>
<dbReference type="EMBL" id="CP091430">
    <property type="protein sequence ID" value="UVI29304.1"/>
    <property type="molecule type" value="Genomic_DNA"/>
</dbReference>
<evidence type="ECO:0000259" key="3">
    <source>
        <dbReference type="Pfam" id="PF00881"/>
    </source>
</evidence>
<dbReference type="InterPro" id="IPR000415">
    <property type="entry name" value="Nitroreductase-like"/>
</dbReference>
<organism evidence="4 5">
    <name type="scientific">Paenibacillus spongiae</name>
    <dbReference type="NCBI Taxonomy" id="2909671"/>
    <lineage>
        <taxon>Bacteria</taxon>
        <taxon>Bacillati</taxon>
        <taxon>Bacillota</taxon>
        <taxon>Bacilli</taxon>
        <taxon>Bacillales</taxon>
        <taxon>Paenibacillaceae</taxon>
        <taxon>Paenibacillus</taxon>
    </lineage>
</organism>
<evidence type="ECO:0000256" key="1">
    <source>
        <dbReference type="ARBA" id="ARBA00007118"/>
    </source>
</evidence>
<protein>
    <submittedName>
        <fullName evidence="4">Nitroreductase family protein</fullName>
    </submittedName>
</protein>
<dbReference type="PANTHER" id="PTHR43673:SF10">
    <property type="entry name" value="NADH DEHYDROGENASE_NAD(P)H NITROREDUCTASE XCC3605-RELATED"/>
    <property type="match status" value="1"/>
</dbReference>
<evidence type="ECO:0000256" key="2">
    <source>
        <dbReference type="ARBA" id="ARBA00023002"/>
    </source>
</evidence>